<evidence type="ECO:0000313" key="3">
    <source>
        <dbReference type="Proteomes" id="UP000037146"/>
    </source>
</evidence>
<feature type="transmembrane region" description="Helical" evidence="1">
    <location>
        <begin position="65"/>
        <end position="83"/>
    </location>
</feature>
<dbReference type="AlphaFoldDB" id="A0A0K9H0Z9"/>
<reference evidence="3" key="1">
    <citation type="submission" date="2015-07" db="EMBL/GenBank/DDBJ databases">
        <title>Genome sequencing project for genomic taxonomy and phylogenomics of Bacillus-like bacteria.</title>
        <authorList>
            <person name="Liu B."/>
            <person name="Wang J."/>
            <person name="Zhu Y."/>
            <person name="Liu G."/>
            <person name="Chen Q."/>
            <person name="Chen Z."/>
            <person name="Lan J."/>
            <person name="Che J."/>
            <person name="Ge C."/>
            <person name="Shi H."/>
            <person name="Pan Z."/>
            <person name="Liu X."/>
        </authorList>
    </citation>
    <scope>NUCLEOTIDE SEQUENCE [LARGE SCALE GENOMIC DNA]</scope>
    <source>
        <strain evidence="3">FJAT-27997</strain>
    </source>
</reference>
<dbReference type="Proteomes" id="UP000037146">
    <property type="component" value="Unassembled WGS sequence"/>
</dbReference>
<keyword evidence="1" id="KW-0472">Membrane</keyword>
<proteinExistence type="predicted"/>
<accession>A0A0K9H0Z9</accession>
<comment type="caution">
    <text evidence="2">The sequence shown here is derived from an EMBL/GenBank/DDBJ whole genome shotgun (WGS) entry which is preliminary data.</text>
</comment>
<sequence length="115" mass="13472">MQLEFQNITIQFPPLIISGISLVIIFLLYRWSKELEVRRFTVFLYFLISTYITPLYTHFKENDSLFQLLFPLGFVIVLIYLFANKKNHPAKLKASLLGFAVAVYQLIQQYSGFTP</sequence>
<name>A0A0K9H0Z9_9BACI</name>
<keyword evidence="1" id="KW-0812">Transmembrane</keyword>
<organism evidence="2 3">
    <name type="scientific">Peribacillus loiseleuriae</name>
    <dbReference type="NCBI Taxonomy" id="1679170"/>
    <lineage>
        <taxon>Bacteria</taxon>
        <taxon>Bacillati</taxon>
        <taxon>Bacillota</taxon>
        <taxon>Bacilli</taxon>
        <taxon>Bacillales</taxon>
        <taxon>Bacillaceae</taxon>
        <taxon>Peribacillus</taxon>
    </lineage>
</organism>
<evidence type="ECO:0000313" key="2">
    <source>
        <dbReference type="EMBL" id="KMY52212.1"/>
    </source>
</evidence>
<dbReference type="PATRIC" id="fig|1679170.3.peg.731"/>
<keyword evidence="1" id="KW-1133">Transmembrane helix</keyword>
<dbReference type="OrthoDB" id="2427691at2"/>
<evidence type="ECO:0000256" key="1">
    <source>
        <dbReference type="SAM" id="Phobius"/>
    </source>
</evidence>
<dbReference type="EMBL" id="LFZW01000001">
    <property type="protein sequence ID" value="KMY52212.1"/>
    <property type="molecule type" value="Genomic_DNA"/>
</dbReference>
<gene>
    <name evidence="2" type="ORF">AC625_03490</name>
</gene>
<feature type="transmembrane region" description="Helical" evidence="1">
    <location>
        <begin position="41"/>
        <end position="59"/>
    </location>
</feature>
<protein>
    <submittedName>
        <fullName evidence="2">Uncharacterized protein</fullName>
    </submittedName>
</protein>
<feature type="transmembrane region" description="Helical" evidence="1">
    <location>
        <begin position="12"/>
        <end position="29"/>
    </location>
</feature>
<keyword evidence="3" id="KW-1185">Reference proteome</keyword>